<name>A0A2N9BCA2_STRCX</name>
<proteinExistence type="predicted"/>
<dbReference type="EMBL" id="LT963352">
    <property type="protein sequence ID" value="SOR80988.1"/>
    <property type="molecule type" value="Genomic_DNA"/>
</dbReference>
<evidence type="ECO:0000313" key="2">
    <source>
        <dbReference type="EMBL" id="SOR80988.1"/>
    </source>
</evidence>
<feature type="region of interest" description="Disordered" evidence="1">
    <location>
        <begin position="51"/>
        <end position="76"/>
    </location>
</feature>
<dbReference type="AlphaFoldDB" id="A0A2N9BCA2"/>
<dbReference type="Proteomes" id="UP000235464">
    <property type="component" value="Chromosome I"/>
</dbReference>
<keyword evidence="3" id="KW-1185">Reference proteome</keyword>
<accession>A0A2N9BCA2</accession>
<organism evidence="2 3">
    <name type="scientific">Streptomyces chartreusis NRRL 3882</name>
    <dbReference type="NCBI Taxonomy" id="1079985"/>
    <lineage>
        <taxon>Bacteria</taxon>
        <taxon>Bacillati</taxon>
        <taxon>Actinomycetota</taxon>
        <taxon>Actinomycetes</taxon>
        <taxon>Kitasatosporales</taxon>
        <taxon>Streptomycetaceae</taxon>
        <taxon>Streptomyces</taxon>
    </lineage>
</organism>
<evidence type="ECO:0000313" key="3">
    <source>
        <dbReference type="Proteomes" id="UP000235464"/>
    </source>
</evidence>
<protein>
    <submittedName>
        <fullName evidence="2">Uncharacterized protein</fullName>
    </submittedName>
</protein>
<sequence>MDVERIRAAPGGGQPVCLAVGSRSAGAERVGTACNAECRSNGPWRQLKRLRHRVPFNSNRGGDKHPAQPSGSDYASFSSLKFHNPDVSFSPSLMDTSVELPCAPYCALKNTLPGMVRYVFVLESVSG</sequence>
<evidence type="ECO:0000256" key="1">
    <source>
        <dbReference type="SAM" id="MobiDB-lite"/>
    </source>
</evidence>
<reference evidence="3" key="1">
    <citation type="submission" date="2017-11" db="EMBL/GenBank/DDBJ databases">
        <authorList>
            <person name="Wibberg D."/>
        </authorList>
    </citation>
    <scope>NUCLEOTIDE SEQUENCE [LARGE SCALE GENOMIC DNA]</scope>
</reference>
<gene>
    <name evidence="2" type="ORF">SCNRRL3882_4441</name>
</gene>